<evidence type="ECO:0000313" key="3">
    <source>
        <dbReference type="Proteomes" id="UP001240171"/>
    </source>
</evidence>
<name>A0ABT9CEH4_9BACL</name>
<keyword evidence="1" id="KW-0472">Membrane</keyword>
<feature type="transmembrane region" description="Helical" evidence="1">
    <location>
        <begin position="75"/>
        <end position="96"/>
    </location>
</feature>
<keyword evidence="3" id="KW-1185">Reference proteome</keyword>
<comment type="caution">
    <text evidence="2">The sequence shown here is derived from an EMBL/GenBank/DDBJ whole genome shotgun (WGS) entry which is preliminary data.</text>
</comment>
<dbReference type="RefSeq" id="WP_305024471.1">
    <property type="nucleotide sequence ID" value="NZ_JAUQTB010000006.1"/>
</dbReference>
<evidence type="ECO:0000256" key="1">
    <source>
        <dbReference type="SAM" id="Phobius"/>
    </source>
</evidence>
<keyword evidence="1" id="KW-0812">Transmembrane</keyword>
<keyword evidence="1" id="KW-1133">Transmembrane helix</keyword>
<protein>
    <submittedName>
        <fullName evidence="2">Uncharacterized protein</fullName>
    </submittedName>
</protein>
<dbReference type="Proteomes" id="UP001240171">
    <property type="component" value="Unassembled WGS sequence"/>
</dbReference>
<evidence type="ECO:0000313" key="2">
    <source>
        <dbReference type="EMBL" id="MDO7907270.1"/>
    </source>
</evidence>
<proteinExistence type="predicted"/>
<dbReference type="EMBL" id="JAUQTB010000006">
    <property type="protein sequence ID" value="MDO7907270.1"/>
    <property type="molecule type" value="Genomic_DNA"/>
</dbReference>
<reference evidence="2 3" key="1">
    <citation type="submission" date="2023-07" db="EMBL/GenBank/DDBJ databases">
        <title>Paenibacillus sp. JX-17 nov. isolated from soil.</title>
        <authorList>
            <person name="Wan Y."/>
            <person name="Liu B."/>
        </authorList>
    </citation>
    <scope>NUCLEOTIDE SEQUENCE [LARGE SCALE GENOMIC DNA]</scope>
    <source>
        <strain evidence="2 3">JX-17</strain>
    </source>
</reference>
<sequence length="144" mass="16570">MSEDRLPPNNCKIDNQANLQTLQGQTPPELEREQLHHRLEKALADIVFTGQDKVLARIQPPGWHRRFRAWLNQDVAVPIMPVMLLMMITGGFLVLYPRVGTEHQPEPSEVRQTGGRSMVEIGGSRYWEDELQRRLVVNGYTDEN</sequence>
<organism evidence="2 3">
    <name type="scientific">Paenibacillus lacisoli</name>
    <dbReference type="NCBI Taxonomy" id="3064525"/>
    <lineage>
        <taxon>Bacteria</taxon>
        <taxon>Bacillati</taxon>
        <taxon>Bacillota</taxon>
        <taxon>Bacilli</taxon>
        <taxon>Bacillales</taxon>
        <taxon>Paenibacillaceae</taxon>
        <taxon>Paenibacillus</taxon>
    </lineage>
</organism>
<accession>A0ABT9CEH4</accession>
<gene>
    <name evidence="2" type="ORF">Q5741_12695</name>
</gene>